<feature type="active site" description="Involved in ionization of N3 of dUMP, leading to its activation" evidence="5">
    <location>
        <position position="216"/>
    </location>
</feature>
<accession>A0A1H4YTS6</accession>
<feature type="binding site" description="in other chain" evidence="5">
    <location>
        <begin position="117"/>
        <end position="121"/>
    </location>
    <ligand>
        <name>dUMP</name>
        <dbReference type="ChEBI" id="CHEBI:246422"/>
        <note>ligand shared between dimeric partners</note>
    </ligand>
</feature>
<comment type="cofactor">
    <cofactor evidence="5">
        <name>FAD</name>
        <dbReference type="ChEBI" id="CHEBI:57692"/>
    </cofactor>
    <text evidence="5">Binds 4 FAD per tetramer. Each FAD binding site is formed by three monomers.</text>
</comment>
<dbReference type="CDD" id="cd20175">
    <property type="entry name" value="ThyX"/>
    <property type="match status" value="1"/>
</dbReference>
<dbReference type="PANTHER" id="PTHR34934:SF1">
    <property type="entry name" value="FLAVIN-DEPENDENT THYMIDYLATE SYNTHASE"/>
    <property type="match status" value="1"/>
</dbReference>
<dbReference type="GO" id="GO:0004799">
    <property type="term" value="F:thymidylate synthase activity"/>
    <property type="evidence" value="ECO:0007669"/>
    <property type="project" value="TreeGrafter"/>
</dbReference>
<dbReference type="AlphaFoldDB" id="A0A1H4YTS6"/>
<comment type="pathway">
    <text evidence="5">Pyrimidine metabolism; dTTP biosynthesis.</text>
</comment>
<evidence type="ECO:0000313" key="7">
    <source>
        <dbReference type="Proteomes" id="UP000199622"/>
    </source>
</evidence>
<dbReference type="EC" id="2.1.1.148" evidence="5"/>
<dbReference type="SUPFAM" id="SSF69796">
    <property type="entry name" value="Thymidylate synthase-complementing protein Thy1"/>
    <property type="match status" value="1"/>
</dbReference>
<keyword evidence="5" id="KW-0808">Transferase</keyword>
<dbReference type="RefSeq" id="WP_208613448.1">
    <property type="nucleotide sequence ID" value="NZ_FNSO01000004.1"/>
</dbReference>
<dbReference type="InterPro" id="IPR003669">
    <property type="entry name" value="Thymidylate_synthase_ThyX"/>
</dbReference>
<dbReference type="Proteomes" id="UP000199622">
    <property type="component" value="Unassembled WGS sequence"/>
</dbReference>
<dbReference type="UniPathway" id="UPA00575"/>
<feature type="binding site" evidence="5">
    <location>
        <position position="211"/>
    </location>
    <ligand>
        <name>FAD</name>
        <dbReference type="ChEBI" id="CHEBI:57692"/>
        <note>ligand shared between neighboring subunits</note>
    </ligand>
</feature>
<dbReference type="HAMAP" id="MF_01408">
    <property type="entry name" value="ThyX"/>
    <property type="match status" value="1"/>
</dbReference>
<evidence type="ECO:0000256" key="3">
    <source>
        <dbReference type="ARBA" id="ARBA00022727"/>
    </source>
</evidence>
<comment type="subunit">
    <text evidence="5">Homotetramer.</text>
</comment>
<evidence type="ECO:0000313" key="6">
    <source>
        <dbReference type="EMBL" id="SED21496.1"/>
    </source>
</evidence>
<proteinExistence type="inferred from homology"/>
<comment type="similarity">
    <text evidence="5">Belongs to the thymidylate synthase ThyX family.</text>
</comment>
<dbReference type="EMBL" id="FNSO01000004">
    <property type="protein sequence ID" value="SED21496.1"/>
    <property type="molecule type" value="Genomic_DNA"/>
</dbReference>
<feature type="binding site" evidence="5">
    <location>
        <begin position="109"/>
        <end position="111"/>
    </location>
    <ligand>
        <name>FAD</name>
        <dbReference type="ChEBI" id="CHEBI:57692"/>
        <note>ligand shared between neighboring subunits</note>
    </ligand>
</feature>
<dbReference type="PANTHER" id="PTHR34934">
    <property type="entry name" value="FLAVIN-DEPENDENT THYMIDYLATE SYNTHASE"/>
    <property type="match status" value="1"/>
</dbReference>
<sequence length="262" mass="29687">MVDGQTNNLMFNGEKAAGAVGDVAGSPEVVLRSDFSVDLVTCSATDMDVVRAARVSTVGSDSLLEEKGKDYCTGLINYMIRNRHGSPFEHNLLTFYVEAPIFTVRHLMRHRMWSFNEESARYRQLYPVFYLPDSERALRQEGKPGEYRYLAGTSEDHRLVRRQVVPAYRTAWSAYTAMLGAGVSREIARTVLPSGIYTSLYATCNARALMHFLSLRTRSEEAKFPSYPQYEIDRVARQMEQAWSARMPITHLAFDLHGRVAP</sequence>
<dbReference type="GO" id="GO:0050797">
    <property type="term" value="F:thymidylate synthase (FAD) activity"/>
    <property type="evidence" value="ECO:0007669"/>
    <property type="project" value="UniProtKB-UniRule"/>
</dbReference>
<evidence type="ECO:0000256" key="4">
    <source>
        <dbReference type="ARBA" id="ARBA00022827"/>
    </source>
</evidence>
<keyword evidence="5" id="KW-0521">NADP</keyword>
<dbReference type="GO" id="GO:0050660">
    <property type="term" value="F:flavin adenine dinucleotide binding"/>
    <property type="evidence" value="ECO:0007669"/>
    <property type="project" value="UniProtKB-UniRule"/>
</dbReference>
<keyword evidence="1 5" id="KW-0489">Methyltransferase</keyword>
<name>A0A1H4YTS6_9PSEU</name>
<dbReference type="InterPro" id="IPR036098">
    <property type="entry name" value="Thymidylate_synthase_ThyX_sf"/>
</dbReference>
<dbReference type="NCBIfam" id="TIGR02170">
    <property type="entry name" value="thyX"/>
    <property type="match status" value="1"/>
</dbReference>
<dbReference type="GO" id="GO:0006231">
    <property type="term" value="P:dTMP biosynthetic process"/>
    <property type="evidence" value="ECO:0007669"/>
    <property type="project" value="UniProtKB-UniRule"/>
</dbReference>
<feature type="binding site" description="in other chain" evidence="5">
    <location>
        <position position="189"/>
    </location>
    <ligand>
        <name>dUMP</name>
        <dbReference type="ChEBI" id="CHEBI:246422"/>
        <note>ligand shared between dimeric partners</note>
    </ligand>
</feature>
<feature type="binding site" evidence="5">
    <location>
        <position position="117"/>
    </location>
    <ligand>
        <name>FAD</name>
        <dbReference type="ChEBI" id="CHEBI:57692"/>
        <note>ligand shared between neighboring subunits</note>
    </ligand>
</feature>
<organism evidence="6 7">
    <name type="scientific">Amycolatopsis tolypomycina</name>
    <dbReference type="NCBI Taxonomy" id="208445"/>
    <lineage>
        <taxon>Bacteria</taxon>
        <taxon>Bacillati</taxon>
        <taxon>Actinomycetota</taxon>
        <taxon>Actinomycetes</taxon>
        <taxon>Pseudonocardiales</taxon>
        <taxon>Pseudonocardiaceae</taxon>
        <taxon>Amycolatopsis</taxon>
    </lineage>
</organism>
<dbReference type="GO" id="GO:0070402">
    <property type="term" value="F:NADPH binding"/>
    <property type="evidence" value="ECO:0007669"/>
    <property type="project" value="TreeGrafter"/>
</dbReference>
<evidence type="ECO:0000256" key="2">
    <source>
        <dbReference type="ARBA" id="ARBA00022630"/>
    </source>
</evidence>
<keyword evidence="2 5" id="KW-0285">Flavoprotein</keyword>
<evidence type="ECO:0000256" key="1">
    <source>
        <dbReference type="ARBA" id="ARBA00022603"/>
    </source>
</evidence>
<reference evidence="7" key="1">
    <citation type="submission" date="2016-10" db="EMBL/GenBank/DDBJ databases">
        <authorList>
            <person name="Varghese N."/>
            <person name="Submissions S."/>
        </authorList>
    </citation>
    <scope>NUCLEOTIDE SEQUENCE [LARGE SCALE GENOMIC DNA]</scope>
    <source>
        <strain evidence="7">DSM 44544</strain>
    </source>
</reference>
<dbReference type="Gene3D" id="3.30.1360.170">
    <property type="match status" value="1"/>
</dbReference>
<feature type="binding site" evidence="5">
    <location>
        <position position="86"/>
    </location>
    <ligand>
        <name>FAD</name>
        <dbReference type="ChEBI" id="CHEBI:57692"/>
        <note>ligand shared between neighboring subunits</note>
    </ligand>
</feature>
<feature type="binding site" evidence="5">
    <location>
        <begin position="205"/>
        <end position="207"/>
    </location>
    <ligand>
        <name>FAD</name>
        <dbReference type="ChEBI" id="CHEBI:57692"/>
        <note>ligand shared between neighboring subunits</note>
    </ligand>
</feature>
<keyword evidence="4 5" id="KW-0274">FAD</keyword>
<feature type="binding site" evidence="5">
    <location>
        <position position="216"/>
    </location>
    <ligand>
        <name>dUMP</name>
        <dbReference type="ChEBI" id="CHEBI:246422"/>
        <note>ligand shared between dimeric partners</note>
    </ligand>
</feature>
<dbReference type="STRING" id="208445.SAMN04489727_6922"/>
<gene>
    <name evidence="5" type="primary">thyX</name>
    <name evidence="6" type="ORF">SAMN04489727_6922</name>
</gene>
<dbReference type="Pfam" id="PF02511">
    <property type="entry name" value="Thy1"/>
    <property type="match status" value="1"/>
</dbReference>
<keyword evidence="7" id="KW-1185">Reference proteome</keyword>
<dbReference type="GO" id="GO:0032259">
    <property type="term" value="P:methylation"/>
    <property type="evidence" value="ECO:0007669"/>
    <property type="project" value="UniProtKB-KW"/>
</dbReference>
<dbReference type="GO" id="GO:0006235">
    <property type="term" value="P:dTTP biosynthetic process"/>
    <property type="evidence" value="ECO:0007669"/>
    <property type="project" value="UniProtKB-UniRule"/>
</dbReference>
<comment type="caution">
    <text evidence="5">Lacks conserved residue(s) required for the propagation of feature annotation.</text>
</comment>
<evidence type="ECO:0000256" key="5">
    <source>
        <dbReference type="HAMAP-Rule" id="MF_01408"/>
    </source>
</evidence>
<keyword evidence="3 5" id="KW-0545">Nucleotide biosynthesis</keyword>
<dbReference type="PROSITE" id="PS51331">
    <property type="entry name" value="THYX"/>
    <property type="match status" value="1"/>
</dbReference>
<protein>
    <recommendedName>
        <fullName evidence="5">Flavin-dependent thymidylate synthase</fullName>
        <shortName evidence="5">FDTS</shortName>
        <ecNumber evidence="5">2.1.1.148</ecNumber>
    </recommendedName>
    <alternativeName>
        <fullName evidence="5">FAD-dependent thymidylate synthase</fullName>
    </alternativeName>
    <alternativeName>
        <fullName evidence="5">Thymidylate synthase ThyX</fullName>
        <shortName evidence="5">TS</shortName>
        <shortName evidence="5">TSase</shortName>
    </alternativeName>
</protein>
<comment type="catalytic activity">
    <reaction evidence="5">
        <text>dUMP + (6R)-5,10-methylene-5,6,7,8-tetrahydrofolate + NADPH + H(+) = dTMP + (6S)-5,6,7,8-tetrahydrofolate + NADP(+)</text>
        <dbReference type="Rhea" id="RHEA:29043"/>
        <dbReference type="ChEBI" id="CHEBI:15378"/>
        <dbReference type="ChEBI" id="CHEBI:15636"/>
        <dbReference type="ChEBI" id="CHEBI:57453"/>
        <dbReference type="ChEBI" id="CHEBI:57783"/>
        <dbReference type="ChEBI" id="CHEBI:58349"/>
        <dbReference type="ChEBI" id="CHEBI:63528"/>
        <dbReference type="ChEBI" id="CHEBI:246422"/>
        <dbReference type="EC" id="2.1.1.148"/>
    </reaction>
</comment>
<comment type="function">
    <text evidence="5">Catalyzes the reductive methylation of 2'-deoxyuridine-5'-monophosphate (dUMP) to 2'-deoxythymidine-5'-monophosphate (dTMP) while utilizing 5,10-methylenetetrahydrofolate (mTHF) as the methyl donor, and NADPH and FADH(2) as the reductant.</text>
</comment>